<keyword evidence="1" id="KW-0472">Membrane</keyword>
<dbReference type="Proteomes" id="UP001293718">
    <property type="component" value="Unassembled WGS sequence"/>
</dbReference>
<dbReference type="Pfam" id="PF11745">
    <property type="entry name" value="DUF3304"/>
    <property type="match status" value="1"/>
</dbReference>
<keyword evidence="1" id="KW-1133">Transmembrane helix</keyword>
<organism evidence="2 3">
    <name type="scientific">Azohydromonas lata</name>
    <dbReference type="NCBI Taxonomy" id="45677"/>
    <lineage>
        <taxon>Bacteria</taxon>
        <taxon>Pseudomonadati</taxon>
        <taxon>Pseudomonadota</taxon>
        <taxon>Betaproteobacteria</taxon>
        <taxon>Burkholderiales</taxon>
        <taxon>Sphaerotilaceae</taxon>
        <taxon>Azohydromonas</taxon>
    </lineage>
</organism>
<evidence type="ECO:0000313" key="3">
    <source>
        <dbReference type="Proteomes" id="UP001293718"/>
    </source>
</evidence>
<protein>
    <submittedName>
        <fullName evidence="2">DUF3304 domain-containing protein</fullName>
    </submittedName>
</protein>
<feature type="transmembrane region" description="Helical" evidence="1">
    <location>
        <begin position="20"/>
        <end position="38"/>
    </location>
</feature>
<reference evidence="2 3" key="1">
    <citation type="submission" date="2023-11" db="EMBL/GenBank/DDBJ databases">
        <title>Draft genome of Azohydromonas lata strain H1 (DSM1123), a polyhydroxyalkanoate producer.</title>
        <authorList>
            <person name="Traversa D."/>
            <person name="D'Addabbo P."/>
            <person name="Pazzani C."/>
            <person name="Manzari C."/>
            <person name="Chiara M."/>
            <person name="Scrascia M."/>
        </authorList>
    </citation>
    <scope>NUCLEOTIDE SEQUENCE [LARGE SCALE GENOMIC DNA]</scope>
    <source>
        <strain evidence="2 3">H1</strain>
    </source>
</reference>
<dbReference type="EMBL" id="JAXOJX010000010">
    <property type="protein sequence ID" value="MDZ5456593.1"/>
    <property type="molecule type" value="Genomic_DNA"/>
</dbReference>
<evidence type="ECO:0000313" key="2">
    <source>
        <dbReference type="EMBL" id="MDZ5456593.1"/>
    </source>
</evidence>
<gene>
    <name evidence="2" type="ORF">SM757_08385</name>
</gene>
<sequence>MKISAVNSLDMSKIIISQRAIRLICLLMFYAGGTLIASQKNEANAESSLDYLTAKPIGLGIHGFNYTDLVIEWFSINGRGGGNIAVSSPTSGGGGTTCCFPWRAGRISAMKVEIEWMRIVNQKRRWCKKTTMIQPPFPDKPFAVAVHFMPDGSIISEITSNFPKTKLQLERYDPGHRKESGNAIHDEEVAECRHVY</sequence>
<proteinExistence type="predicted"/>
<keyword evidence="3" id="KW-1185">Reference proteome</keyword>
<evidence type="ECO:0000256" key="1">
    <source>
        <dbReference type="SAM" id="Phobius"/>
    </source>
</evidence>
<keyword evidence="1" id="KW-0812">Transmembrane</keyword>
<accession>A0ABU5IC97</accession>
<dbReference type="InterPro" id="IPR021733">
    <property type="entry name" value="DUF3304"/>
</dbReference>
<dbReference type="RefSeq" id="WP_322465101.1">
    <property type="nucleotide sequence ID" value="NZ_JAXOJX010000010.1"/>
</dbReference>
<comment type="caution">
    <text evidence="2">The sequence shown here is derived from an EMBL/GenBank/DDBJ whole genome shotgun (WGS) entry which is preliminary data.</text>
</comment>
<name>A0ABU5IC97_9BURK</name>